<proteinExistence type="predicted"/>
<accession>A0ABU7RCH5</accession>
<evidence type="ECO:0000313" key="1">
    <source>
        <dbReference type="EMBL" id="MEE6185692.1"/>
    </source>
</evidence>
<dbReference type="Proteomes" id="UP001357452">
    <property type="component" value="Unassembled WGS sequence"/>
</dbReference>
<gene>
    <name evidence="1" type="ORF">V2H41_00260</name>
</gene>
<dbReference type="RefSeq" id="WP_330973102.1">
    <property type="nucleotide sequence ID" value="NZ_JAZGLY010000001.1"/>
</dbReference>
<organism evidence="1 2">
    <name type="scientific">Niabella digestorum</name>
    <dbReference type="NCBI Taxonomy" id="3117701"/>
    <lineage>
        <taxon>Bacteria</taxon>
        <taxon>Pseudomonadati</taxon>
        <taxon>Bacteroidota</taxon>
        <taxon>Chitinophagia</taxon>
        <taxon>Chitinophagales</taxon>
        <taxon>Chitinophagaceae</taxon>
        <taxon>Niabella</taxon>
    </lineage>
</organism>
<evidence type="ECO:0000313" key="2">
    <source>
        <dbReference type="Proteomes" id="UP001357452"/>
    </source>
</evidence>
<dbReference type="EMBL" id="JAZGLY010000001">
    <property type="protein sequence ID" value="MEE6185692.1"/>
    <property type="molecule type" value="Genomic_DNA"/>
</dbReference>
<protein>
    <submittedName>
        <fullName evidence="1">Uncharacterized protein</fullName>
    </submittedName>
</protein>
<sequence length="130" mass="15148">MKLSELKPGDWVLLNDEGVEREGTVIEVSKEDNKVLVHNGIQEFWYEIENISPVPLSEEQLLKLGFERMPYEGGAKYGKGPFRVVVPAPDDFSKVEAWYREDKRYFDHPIMVHHLQNIYLDMTKVQLQAN</sequence>
<reference evidence="1 2" key="1">
    <citation type="submission" date="2024-01" db="EMBL/GenBank/DDBJ databases">
        <title>Niabella digestum sp. nov., isolated from waste digestion system.</title>
        <authorList>
            <person name="Zhang L."/>
        </authorList>
    </citation>
    <scope>NUCLEOTIDE SEQUENCE [LARGE SCALE GENOMIC DNA]</scope>
    <source>
        <strain evidence="1 2">A18</strain>
    </source>
</reference>
<name>A0ABU7RCH5_9BACT</name>
<keyword evidence="2" id="KW-1185">Reference proteome</keyword>
<comment type="caution">
    <text evidence="1">The sequence shown here is derived from an EMBL/GenBank/DDBJ whole genome shotgun (WGS) entry which is preliminary data.</text>
</comment>